<dbReference type="SUPFAM" id="SSF56784">
    <property type="entry name" value="HAD-like"/>
    <property type="match status" value="1"/>
</dbReference>
<evidence type="ECO:0000313" key="2">
    <source>
        <dbReference type="Proteomes" id="UP000324143"/>
    </source>
</evidence>
<dbReference type="EMBL" id="VSIX01000065">
    <property type="protein sequence ID" value="TYB30890.1"/>
    <property type="molecule type" value="Genomic_DNA"/>
</dbReference>
<dbReference type="Gene3D" id="1.10.150.240">
    <property type="entry name" value="Putative phosphatase, domain 2"/>
    <property type="match status" value="1"/>
</dbReference>
<accession>A0A5D0MHI0</accession>
<name>A0A5D0MHI0_9BACT</name>
<dbReference type="PANTHER" id="PTHR43885">
    <property type="entry name" value="HALOACID DEHALOGENASE-LIKE HYDROLASE"/>
    <property type="match status" value="1"/>
</dbReference>
<protein>
    <submittedName>
        <fullName evidence="1">HAD family hydrolase</fullName>
    </submittedName>
</protein>
<dbReference type="SFLD" id="SFLDS00003">
    <property type="entry name" value="Haloacid_Dehalogenase"/>
    <property type="match status" value="1"/>
</dbReference>
<reference evidence="1" key="1">
    <citation type="submission" date="2019-08" db="EMBL/GenBank/DDBJ databases">
        <title>Genomic characterization of a novel candidate phylum (ARYD3) from a high temperature, high salinity tertiary oil reservoir in north central Oklahoma, USA.</title>
        <authorList>
            <person name="Youssef N.H."/>
            <person name="Yadav A."/>
            <person name="Elshahed M.S."/>
        </authorList>
    </citation>
    <scope>NUCLEOTIDE SEQUENCE [LARGE SCALE GENOMIC DNA]</scope>
    <source>
        <strain evidence="1">ARYD3</strain>
    </source>
</reference>
<dbReference type="InterPro" id="IPR036412">
    <property type="entry name" value="HAD-like_sf"/>
</dbReference>
<dbReference type="Pfam" id="PF13419">
    <property type="entry name" value="HAD_2"/>
    <property type="match status" value="1"/>
</dbReference>
<dbReference type="AlphaFoldDB" id="A0A5D0MHI0"/>
<dbReference type="Proteomes" id="UP000324143">
    <property type="component" value="Unassembled WGS sequence"/>
</dbReference>
<sequence>MKEYLFFFDVNGTLIKDKPDNDLAYKNTLNELFTIKNPLQGIQTTARSDKKIFEEFLEKHKIKYTKSIYKIFLQHYEENLTKFSKQNIWESNINVKKFIKFLINKQANLALLTGNLKIGAKYKLESIELWRYFEIGGFGEDGETRRKIAETALKKTQDYFNLKFDNIFVIGDTEKDIDVAKYLNSKSIIFVKNSRKQEELEKFNPDFLINNFEKAMEILDNEI</sequence>
<gene>
    <name evidence="1" type="ORF">FXF47_06810</name>
</gene>
<keyword evidence="1" id="KW-0378">Hydrolase</keyword>
<dbReference type="InterPro" id="IPR023198">
    <property type="entry name" value="PGP-like_dom2"/>
</dbReference>
<keyword evidence="2" id="KW-1185">Reference proteome</keyword>
<evidence type="ECO:0000313" key="1">
    <source>
        <dbReference type="EMBL" id="TYB30890.1"/>
    </source>
</evidence>
<dbReference type="GO" id="GO:0016787">
    <property type="term" value="F:hydrolase activity"/>
    <property type="evidence" value="ECO:0007669"/>
    <property type="project" value="UniProtKB-KW"/>
</dbReference>
<organism evidence="1 2">
    <name type="scientific">Candidatus Mcinerneyibacterium aminivorans</name>
    <dbReference type="NCBI Taxonomy" id="2703815"/>
    <lineage>
        <taxon>Bacteria</taxon>
        <taxon>Candidatus Macinerneyibacteriota</taxon>
        <taxon>Candidatus Mcinerneyibacteria</taxon>
        <taxon>Candidatus Mcinerneyibacteriales</taxon>
        <taxon>Candidatus Mcinerneyibacteriaceae</taxon>
        <taxon>Candidatus Mcinerneyibacterium</taxon>
    </lineage>
</organism>
<dbReference type="SFLD" id="SFLDG01129">
    <property type="entry name" value="C1.5:_HAD__Beta-PGM__Phosphata"/>
    <property type="match status" value="1"/>
</dbReference>
<dbReference type="InterPro" id="IPR041492">
    <property type="entry name" value="HAD_2"/>
</dbReference>
<dbReference type="PANTHER" id="PTHR43885:SF1">
    <property type="entry name" value="SUPERFAMILY HYDROLASE, PUTATIVE (AFU_ORTHOLOGUE AFUA_4G13290)-RELATED"/>
    <property type="match status" value="1"/>
</dbReference>
<dbReference type="Gene3D" id="3.40.50.1000">
    <property type="entry name" value="HAD superfamily/HAD-like"/>
    <property type="match status" value="1"/>
</dbReference>
<dbReference type="InterPro" id="IPR023214">
    <property type="entry name" value="HAD_sf"/>
</dbReference>
<proteinExistence type="predicted"/>
<comment type="caution">
    <text evidence="1">The sequence shown here is derived from an EMBL/GenBank/DDBJ whole genome shotgun (WGS) entry which is preliminary data.</text>
</comment>